<name>A0A3D8I5A5_9HELI</name>
<dbReference type="RefSeq" id="WP_104699566.1">
    <property type="nucleotide sequence ID" value="NZ_FZPP01000007.1"/>
</dbReference>
<reference evidence="2 3" key="1">
    <citation type="submission" date="2018-04" db="EMBL/GenBank/DDBJ databases">
        <title>Novel Campyloabacter and Helicobacter Species and Strains.</title>
        <authorList>
            <person name="Mannion A.J."/>
            <person name="Shen Z."/>
            <person name="Fox J.G."/>
        </authorList>
    </citation>
    <scope>NUCLEOTIDE SEQUENCE [LARGE SCALE GENOMIC DNA]</scope>
    <source>
        <strain evidence="2 3">MIT 98-6070</strain>
    </source>
</reference>
<evidence type="ECO:0000313" key="2">
    <source>
        <dbReference type="EMBL" id="RDU60319.1"/>
    </source>
</evidence>
<feature type="transmembrane region" description="Helical" evidence="1">
    <location>
        <begin position="6"/>
        <end position="26"/>
    </location>
</feature>
<organism evidence="2 3">
    <name type="scientific">Helicobacter marmotae</name>
    <dbReference type="NCBI Taxonomy" id="152490"/>
    <lineage>
        <taxon>Bacteria</taxon>
        <taxon>Pseudomonadati</taxon>
        <taxon>Campylobacterota</taxon>
        <taxon>Epsilonproteobacteria</taxon>
        <taxon>Campylobacterales</taxon>
        <taxon>Helicobacteraceae</taxon>
        <taxon>Helicobacter</taxon>
    </lineage>
</organism>
<proteinExistence type="predicted"/>
<dbReference type="AlphaFoldDB" id="A0A3D8I5A5"/>
<keyword evidence="1" id="KW-1133">Transmembrane helix</keyword>
<dbReference type="OrthoDB" id="5327899at2"/>
<dbReference type="Proteomes" id="UP000256599">
    <property type="component" value="Unassembled WGS sequence"/>
</dbReference>
<accession>A0A3D8I5A5</accession>
<evidence type="ECO:0008006" key="4">
    <source>
        <dbReference type="Google" id="ProtNLM"/>
    </source>
</evidence>
<dbReference type="EMBL" id="NXLR01000004">
    <property type="protein sequence ID" value="RDU60319.1"/>
    <property type="molecule type" value="Genomic_DNA"/>
</dbReference>
<comment type="caution">
    <text evidence="2">The sequence shown here is derived from an EMBL/GenBank/DDBJ whole genome shotgun (WGS) entry which is preliminary data.</text>
</comment>
<keyword evidence="3" id="KW-1185">Reference proteome</keyword>
<gene>
    <name evidence="2" type="ORF">CQA63_03650</name>
</gene>
<protein>
    <recommendedName>
        <fullName evidence="4">LPS export ABC transporter periplasmic protein LptC</fullName>
    </recommendedName>
</protein>
<evidence type="ECO:0000256" key="1">
    <source>
        <dbReference type="SAM" id="Phobius"/>
    </source>
</evidence>
<sequence length="177" mass="20721">MKNISYRIYAFFIALLCFSLSSIVFFTQDNELHKSIGKEVPNIEITDFTLYRSNLAYTQAIVFGKQALRFEEHEELYEVFINQLNNTLNEYMYAPYVYSKNQIYTFSQGVDYLRVDGLGFWSKMGVYDYNKRIFNGKDDFILYDKSTQSRGQNIYYDMPGGKIKADSIKIDMAMGSK</sequence>
<evidence type="ECO:0000313" key="3">
    <source>
        <dbReference type="Proteomes" id="UP000256599"/>
    </source>
</evidence>
<keyword evidence="1" id="KW-0472">Membrane</keyword>
<keyword evidence="1" id="KW-0812">Transmembrane</keyword>